<dbReference type="InterPro" id="IPR008482">
    <property type="entry name" value="DUF763"/>
</dbReference>
<gene>
    <name evidence="1" type="ORF">ENM11_00645</name>
</gene>
<sequence>MNLPWMKRSGSATLWLAEGSVPHFREMVELGREIVRALCDYVGPDEVARRFADPFWLTSLSCVLGFEWNTSGQTTITLKAIKQALAGTEVPVRVLGGKGSEMRTAQLEAARVLSEIGVEDVGELRRVSRLTCAVDEAALQDSYNIYFHAAIVSESGKWSIVNQGMNTENLTARRYHWSSEVGATVQEPHTEIVSDRVEQVVLDMTSRQSTETRKTIIEMLSDTPPSRINEDLAQAKALMKKQCLLDRGPSMDVERLPQHLMPPRKLDEETLRAVKNVRKFEELLTMSGVGPATVRGLAYVACLIYGSKASWKDPVKYAYAYGTKSGRPYYVDRKAMIESADVLREALMRARMGEGEKITVLRRLAAFIDEVGSEQPQNH</sequence>
<protein>
    <submittedName>
        <fullName evidence="1">DUF763 domain-containing protein</fullName>
    </submittedName>
</protein>
<reference evidence="1" key="1">
    <citation type="journal article" date="2020" name="mSystems">
        <title>Genome- and Community-Level Interaction Insights into Carbon Utilization and Element Cycling Functions of Hydrothermarchaeota in Hydrothermal Sediment.</title>
        <authorList>
            <person name="Zhou Z."/>
            <person name="Liu Y."/>
            <person name="Xu W."/>
            <person name="Pan J."/>
            <person name="Luo Z.H."/>
            <person name="Li M."/>
        </authorList>
    </citation>
    <scope>NUCLEOTIDE SEQUENCE [LARGE SCALE GENOMIC DNA]</scope>
    <source>
        <strain evidence="1">SpSt-1056</strain>
    </source>
</reference>
<comment type="caution">
    <text evidence="1">The sequence shown here is derived from an EMBL/GenBank/DDBJ whole genome shotgun (WGS) entry which is preliminary data.</text>
</comment>
<dbReference type="PANTHER" id="PTHR38597">
    <property type="entry name" value="BLL3834 PROTEIN"/>
    <property type="match status" value="1"/>
</dbReference>
<accession>A0A7C5QCF2</accession>
<name>A0A7C5QCF2_CALS0</name>
<dbReference type="AlphaFoldDB" id="A0A7C5QCF2"/>
<evidence type="ECO:0000313" key="1">
    <source>
        <dbReference type="EMBL" id="HHK67651.1"/>
    </source>
</evidence>
<organism evidence="1">
    <name type="scientific">Caldiarchaeum subterraneum</name>
    <dbReference type="NCBI Taxonomy" id="311458"/>
    <lineage>
        <taxon>Archaea</taxon>
        <taxon>Nitrososphaerota</taxon>
        <taxon>Candidatus Caldarchaeales</taxon>
        <taxon>Candidatus Caldarchaeaceae</taxon>
        <taxon>Candidatus Caldarchaeum</taxon>
    </lineage>
</organism>
<dbReference type="PANTHER" id="PTHR38597:SF1">
    <property type="entry name" value="BLL3834 PROTEIN"/>
    <property type="match status" value="1"/>
</dbReference>
<dbReference type="Pfam" id="PF05559">
    <property type="entry name" value="DUF763"/>
    <property type="match status" value="1"/>
</dbReference>
<proteinExistence type="predicted"/>
<dbReference type="EMBL" id="DRWN01000009">
    <property type="protein sequence ID" value="HHK67651.1"/>
    <property type="molecule type" value="Genomic_DNA"/>
</dbReference>